<dbReference type="InterPro" id="IPR012334">
    <property type="entry name" value="Pectin_lyas_fold"/>
</dbReference>
<protein>
    <submittedName>
        <fullName evidence="3">Filamentous hemagglutinin N-terminal domain-containing protein</fullName>
    </submittedName>
</protein>
<sequence length="644" mass="66855">MIPASITENAIEIRFPSNSIQPKTWRQTCFLLPVACCLLPTVATAQITPDTTLPNNSIVTPDGNTIVIDGGTSTGSNLFHSFREFSVPTSTEAYFNNALTIDNIITRVTGGNLSDIDGLIRANGTANLFLLNPNGIVFGPNARLDIGGSFVGSTADRLNFEDGSFYSATEPNAPPLLTVNVPIGLQFGSNPGNIVNRANTTVTDAMGNVVPVGLQVQLDNTLALIGGNVAIEGGFLTSTGGNVAIGAVGSEAQVNFDRESNRLGINYDLVESFQDIQLSQAARIDTSGVGGGEIQLQGRQIQLNDGSAVVSNTFGNRDGMGIAITGSQFALNGGSYVAANTFADGTAGDISVNTSESIVLMGIENRVNLTLETFSEAFEPTQDLRSGLFTLSFGSGDTGDIELDTNNLILQDGSTIWVTPFDLGGGGNLSIDAEITEVTQSSMQTVSFGTGTSGNITIHATSLLLQNQSFVSSSTLASQGGDITITTESMELIGTPVDNPAFFTVFSTTTAGGEQAGNLTINTDRLIVRNGALLRSDALNSGRAGNITINATESVELLDPQFQTIDPATPIFEDSSILAGTIGGSELAGDISINTEKLVLTNGATISASADNLQLGDVSIPATARAGTIRINARDTVEISGISP</sequence>
<evidence type="ECO:0000259" key="2">
    <source>
        <dbReference type="SMART" id="SM00912"/>
    </source>
</evidence>
<dbReference type="NCBIfam" id="TIGR01901">
    <property type="entry name" value="adhes_NPXG"/>
    <property type="match status" value="1"/>
</dbReference>
<evidence type="ECO:0000256" key="1">
    <source>
        <dbReference type="SAM" id="SignalP"/>
    </source>
</evidence>
<feature type="non-terminal residue" evidence="3">
    <location>
        <position position="644"/>
    </location>
</feature>
<gene>
    <name evidence="3" type="ORF">IQ235_10950</name>
</gene>
<reference evidence="3" key="1">
    <citation type="submission" date="2020-10" db="EMBL/GenBank/DDBJ databases">
        <authorList>
            <person name="Castelo-Branco R."/>
            <person name="Eusebio N."/>
            <person name="Adriana R."/>
            <person name="Vieira A."/>
            <person name="Brugerolle De Fraissinette N."/>
            <person name="Rezende De Castro R."/>
            <person name="Schneider M.P."/>
            <person name="Vasconcelos V."/>
            <person name="Leao P.N."/>
        </authorList>
    </citation>
    <scope>NUCLEOTIDE SEQUENCE</scope>
    <source>
        <strain evidence="3">LEGE 11467</strain>
    </source>
</reference>
<comment type="caution">
    <text evidence="3">The sequence shown here is derived from an EMBL/GenBank/DDBJ whole genome shotgun (WGS) entry which is preliminary data.</text>
</comment>
<feature type="chain" id="PRO_5037254961" evidence="1">
    <location>
        <begin position="46"/>
        <end position="644"/>
    </location>
</feature>
<dbReference type="Gene3D" id="2.160.20.10">
    <property type="entry name" value="Single-stranded right-handed beta-helix, Pectin lyase-like"/>
    <property type="match status" value="2"/>
</dbReference>
<dbReference type="SMART" id="SM00912">
    <property type="entry name" value="Haemagg_act"/>
    <property type="match status" value="1"/>
</dbReference>
<dbReference type="Proteomes" id="UP000621799">
    <property type="component" value="Unassembled WGS sequence"/>
</dbReference>
<accession>A0A928VYR9</accession>
<dbReference type="InterPro" id="IPR008638">
    <property type="entry name" value="FhaB/CdiA-like_TPS"/>
</dbReference>
<keyword evidence="1" id="KW-0732">Signal</keyword>
<dbReference type="AlphaFoldDB" id="A0A928VYR9"/>
<dbReference type="InterPro" id="IPR011050">
    <property type="entry name" value="Pectin_lyase_fold/virulence"/>
</dbReference>
<evidence type="ECO:0000313" key="4">
    <source>
        <dbReference type="Proteomes" id="UP000621799"/>
    </source>
</evidence>
<name>A0A928VYR9_9CYAN</name>
<organism evidence="3 4">
    <name type="scientific">Zarconia navalis LEGE 11467</name>
    <dbReference type="NCBI Taxonomy" id="1828826"/>
    <lineage>
        <taxon>Bacteria</taxon>
        <taxon>Bacillati</taxon>
        <taxon>Cyanobacteriota</taxon>
        <taxon>Cyanophyceae</taxon>
        <taxon>Oscillatoriophycideae</taxon>
        <taxon>Oscillatoriales</taxon>
        <taxon>Oscillatoriales incertae sedis</taxon>
        <taxon>Zarconia</taxon>
        <taxon>Zarconia navalis</taxon>
    </lineage>
</organism>
<dbReference type="EMBL" id="JADEXN010000176">
    <property type="protein sequence ID" value="MBE9041297.1"/>
    <property type="molecule type" value="Genomic_DNA"/>
</dbReference>
<keyword evidence="4" id="KW-1185">Reference proteome</keyword>
<dbReference type="RefSeq" id="WP_264321513.1">
    <property type="nucleotide sequence ID" value="NZ_JADEXN010000176.1"/>
</dbReference>
<dbReference type="Pfam" id="PF05860">
    <property type="entry name" value="TPS"/>
    <property type="match status" value="1"/>
</dbReference>
<proteinExistence type="predicted"/>
<feature type="signal peptide" evidence="1">
    <location>
        <begin position="1"/>
        <end position="45"/>
    </location>
</feature>
<evidence type="ECO:0000313" key="3">
    <source>
        <dbReference type="EMBL" id="MBE9041297.1"/>
    </source>
</evidence>
<dbReference type="SUPFAM" id="SSF51126">
    <property type="entry name" value="Pectin lyase-like"/>
    <property type="match status" value="3"/>
</dbReference>
<feature type="domain" description="Filamentous haemagglutinin FhaB/tRNA nuclease CdiA-like TPS" evidence="2">
    <location>
        <begin position="50"/>
        <end position="161"/>
    </location>
</feature>